<protein>
    <submittedName>
        <fullName evidence="1">Uncharacterized protein</fullName>
    </submittedName>
</protein>
<comment type="caution">
    <text evidence="1">The sequence shown here is derived from an EMBL/GenBank/DDBJ whole genome shotgun (WGS) entry which is preliminary data.</text>
</comment>
<dbReference type="EMBL" id="JAGRRH010000010">
    <property type="protein sequence ID" value="KAG7362868.1"/>
    <property type="molecule type" value="Genomic_DNA"/>
</dbReference>
<gene>
    <name evidence="1" type="ORF">IV203_026228</name>
</gene>
<proteinExistence type="predicted"/>
<accession>A0A9K3LJK5</accession>
<evidence type="ECO:0000313" key="2">
    <source>
        <dbReference type="Proteomes" id="UP000693970"/>
    </source>
</evidence>
<reference evidence="1" key="2">
    <citation type="submission" date="2021-04" db="EMBL/GenBank/DDBJ databases">
        <authorList>
            <person name="Podell S."/>
        </authorList>
    </citation>
    <scope>NUCLEOTIDE SEQUENCE</scope>
    <source>
        <strain evidence="1">Hildebrandi</strain>
    </source>
</reference>
<organism evidence="1 2">
    <name type="scientific">Nitzschia inconspicua</name>
    <dbReference type="NCBI Taxonomy" id="303405"/>
    <lineage>
        <taxon>Eukaryota</taxon>
        <taxon>Sar</taxon>
        <taxon>Stramenopiles</taxon>
        <taxon>Ochrophyta</taxon>
        <taxon>Bacillariophyta</taxon>
        <taxon>Bacillariophyceae</taxon>
        <taxon>Bacillariophycidae</taxon>
        <taxon>Bacillariales</taxon>
        <taxon>Bacillariaceae</taxon>
        <taxon>Nitzschia</taxon>
    </lineage>
</organism>
<dbReference type="AlphaFoldDB" id="A0A9K3LJK5"/>
<keyword evidence="2" id="KW-1185">Reference proteome</keyword>
<name>A0A9K3LJK5_9STRA</name>
<evidence type="ECO:0000313" key="1">
    <source>
        <dbReference type="EMBL" id="KAG7362868.1"/>
    </source>
</evidence>
<sequence>MFSEYAYACFFFALSTSQKSSWQDFLDASENCINTFTNPSQDVAALLHNAQHDAQLWNDLLDSLGEALKVHKLIFHLAHYQFTLTSALILQFFDPDRLSVKVQESGHNGTIVPIKYLLLQDTTDRMLQILAGNRKHSLKATMENTMEKAALVAQSALIPSAQCVLHEHLPPKCDPFPSNLFHP</sequence>
<reference evidence="1" key="1">
    <citation type="journal article" date="2021" name="Sci. Rep.">
        <title>Diploid genomic architecture of Nitzschia inconspicua, an elite biomass production diatom.</title>
        <authorList>
            <person name="Oliver A."/>
            <person name="Podell S."/>
            <person name="Pinowska A."/>
            <person name="Traller J.C."/>
            <person name="Smith S.R."/>
            <person name="McClure R."/>
            <person name="Beliaev A."/>
            <person name="Bohutskyi P."/>
            <person name="Hill E.A."/>
            <person name="Rabines A."/>
            <person name="Zheng H."/>
            <person name="Allen L.Z."/>
            <person name="Kuo A."/>
            <person name="Grigoriev I.V."/>
            <person name="Allen A.E."/>
            <person name="Hazlebeck D."/>
            <person name="Allen E.E."/>
        </authorList>
    </citation>
    <scope>NUCLEOTIDE SEQUENCE</scope>
    <source>
        <strain evidence="1">Hildebrandi</strain>
    </source>
</reference>
<dbReference type="Proteomes" id="UP000693970">
    <property type="component" value="Unassembled WGS sequence"/>
</dbReference>